<dbReference type="Gene3D" id="1.25.40.10">
    <property type="entry name" value="Tetratricopeptide repeat domain"/>
    <property type="match status" value="1"/>
</dbReference>
<comment type="caution">
    <text evidence="2">The sequence shown here is derived from an EMBL/GenBank/DDBJ whole genome shotgun (WGS) entry which is preliminary data.</text>
</comment>
<sequence>MAPTSSAFNQFSSGDVLADRRVDYARMLAEAGDHAAAAELIEQALELSPHWAAGWFMLGEYREKAGRPDAADAYRQTLELEPEDVFGATLKLALLGEESVPDLPPSGYIESLFDDYADRFDTALVEKLNYSVPEKLAALIAPHAPFDHVVDLGCGTGLLGEAIRSSVTRLEGFDISANMLVRAEQKAIYDHLGQADLSLPHHEAGLFSKSLALHRADLVSAADVLMYLGSLETVFPLVTALLRPNGLFAFSVEDAGPDGGFVLRESLRYAHSQAYIEMLLAQHGFTLAELQRTVIRTDGGNPVRGILFLSRLGA</sequence>
<evidence type="ECO:0000313" key="3">
    <source>
        <dbReference type="Proteomes" id="UP001202827"/>
    </source>
</evidence>
<keyword evidence="3" id="KW-1185">Reference proteome</keyword>
<reference evidence="2 3" key="1">
    <citation type="submission" date="2022-04" db="EMBL/GenBank/DDBJ databases">
        <title>Rhizobium coralii sp. nov., isolated from coral Turbinaria peltata.</title>
        <authorList>
            <person name="Sun H."/>
        </authorList>
    </citation>
    <scope>NUCLEOTIDE SEQUENCE [LARGE SCALE GENOMIC DNA]</scope>
    <source>
        <strain evidence="2 3">NTR19</strain>
    </source>
</reference>
<keyword evidence="2" id="KW-0489">Methyltransferase</keyword>
<protein>
    <submittedName>
        <fullName evidence="2">Methyltransferase domain-containing protein</fullName>
    </submittedName>
</protein>
<dbReference type="RefSeq" id="WP_248682890.1">
    <property type="nucleotide sequence ID" value="NZ_JALPRY010000010.1"/>
</dbReference>
<dbReference type="Proteomes" id="UP001202827">
    <property type="component" value="Unassembled WGS sequence"/>
</dbReference>
<dbReference type="Gene3D" id="3.40.50.150">
    <property type="entry name" value="Vaccinia Virus protein VP39"/>
    <property type="match status" value="1"/>
</dbReference>
<dbReference type="GO" id="GO:0032259">
    <property type="term" value="P:methylation"/>
    <property type="evidence" value="ECO:0007669"/>
    <property type="project" value="UniProtKB-KW"/>
</dbReference>
<organism evidence="2 3">
    <name type="scientific">Neorhizobium turbinariae</name>
    <dbReference type="NCBI Taxonomy" id="2937795"/>
    <lineage>
        <taxon>Bacteria</taxon>
        <taxon>Pseudomonadati</taxon>
        <taxon>Pseudomonadota</taxon>
        <taxon>Alphaproteobacteria</taxon>
        <taxon>Hyphomicrobiales</taxon>
        <taxon>Rhizobiaceae</taxon>
        <taxon>Rhizobium/Agrobacterium group</taxon>
        <taxon>Neorhizobium</taxon>
    </lineage>
</organism>
<dbReference type="CDD" id="cd02440">
    <property type="entry name" value="AdoMet_MTases"/>
    <property type="match status" value="1"/>
</dbReference>
<dbReference type="EMBL" id="JALPRY010000010">
    <property type="protein sequence ID" value="MCK8780237.1"/>
    <property type="molecule type" value="Genomic_DNA"/>
</dbReference>
<dbReference type="Pfam" id="PF13428">
    <property type="entry name" value="TPR_14"/>
    <property type="match status" value="1"/>
</dbReference>
<accession>A0ABT0IQS3</accession>
<feature type="domain" description="Methyltransferase type 12" evidence="1">
    <location>
        <begin position="150"/>
        <end position="248"/>
    </location>
</feature>
<dbReference type="InterPro" id="IPR011990">
    <property type="entry name" value="TPR-like_helical_dom_sf"/>
</dbReference>
<evidence type="ECO:0000259" key="1">
    <source>
        <dbReference type="Pfam" id="PF08242"/>
    </source>
</evidence>
<dbReference type="SUPFAM" id="SSF48452">
    <property type="entry name" value="TPR-like"/>
    <property type="match status" value="1"/>
</dbReference>
<keyword evidence="2" id="KW-0808">Transferase</keyword>
<gene>
    <name evidence="2" type="ORF">M0654_09605</name>
</gene>
<dbReference type="InterPro" id="IPR029063">
    <property type="entry name" value="SAM-dependent_MTases_sf"/>
</dbReference>
<dbReference type="GO" id="GO:0008168">
    <property type="term" value="F:methyltransferase activity"/>
    <property type="evidence" value="ECO:0007669"/>
    <property type="project" value="UniProtKB-KW"/>
</dbReference>
<dbReference type="PANTHER" id="PTHR43861">
    <property type="entry name" value="TRANS-ACONITATE 2-METHYLTRANSFERASE-RELATED"/>
    <property type="match status" value="1"/>
</dbReference>
<dbReference type="SUPFAM" id="SSF53335">
    <property type="entry name" value="S-adenosyl-L-methionine-dependent methyltransferases"/>
    <property type="match status" value="1"/>
</dbReference>
<name>A0ABT0IQS3_9HYPH</name>
<dbReference type="Pfam" id="PF08242">
    <property type="entry name" value="Methyltransf_12"/>
    <property type="match status" value="1"/>
</dbReference>
<dbReference type="PANTHER" id="PTHR43861:SF1">
    <property type="entry name" value="TRANS-ACONITATE 2-METHYLTRANSFERASE"/>
    <property type="match status" value="1"/>
</dbReference>
<proteinExistence type="predicted"/>
<evidence type="ECO:0000313" key="2">
    <source>
        <dbReference type="EMBL" id="MCK8780237.1"/>
    </source>
</evidence>
<dbReference type="InterPro" id="IPR013217">
    <property type="entry name" value="Methyltransf_12"/>
</dbReference>